<evidence type="ECO:0000313" key="2">
    <source>
        <dbReference type="EMBL" id="UGS28240.1"/>
    </source>
</evidence>
<feature type="transmembrane region" description="Helical" evidence="1">
    <location>
        <begin position="22"/>
        <end position="41"/>
    </location>
</feature>
<keyword evidence="1" id="KW-0812">Transmembrane</keyword>
<proteinExistence type="predicted"/>
<keyword evidence="1" id="KW-1133">Transmembrane helix</keyword>
<feature type="transmembrane region" description="Helical" evidence="1">
    <location>
        <begin position="78"/>
        <end position="96"/>
    </location>
</feature>
<accession>A0ABY3RY08</accession>
<dbReference type="Pfam" id="PF10823">
    <property type="entry name" value="DUF2568"/>
    <property type="match status" value="1"/>
</dbReference>
<dbReference type="EMBL" id="CP082781">
    <property type="protein sequence ID" value="UGS28240.1"/>
    <property type="molecule type" value="Genomic_DNA"/>
</dbReference>
<reference evidence="2 3" key="1">
    <citation type="submission" date="2023-01" db="EMBL/GenBank/DDBJ databases">
        <title>Characterization of estradiol degrading bacteria Microbacterium sp. MZT7 and reveal degrading genes through genome analysis.</title>
        <authorList>
            <person name="Hao P."/>
            <person name="Gao Y."/>
        </authorList>
    </citation>
    <scope>NUCLEOTIDE SEQUENCE [LARGE SCALE GENOMIC DNA]</scope>
    <source>
        <strain evidence="2 3">MZT7</strain>
    </source>
</reference>
<organism evidence="2 3">
    <name type="scientific">Microbacterium resistens</name>
    <dbReference type="NCBI Taxonomy" id="156977"/>
    <lineage>
        <taxon>Bacteria</taxon>
        <taxon>Bacillati</taxon>
        <taxon>Actinomycetota</taxon>
        <taxon>Actinomycetes</taxon>
        <taxon>Micrococcales</taxon>
        <taxon>Microbacteriaceae</taxon>
        <taxon>Microbacterium</taxon>
    </lineage>
</organism>
<dbReference type="RefSeq" id="WP_231821380.1">
    <property type="nucleotide sequence ID" value="NZ_CP082781.1"/>
</dbReference>
<sequence length="124" mass="12816">MSATPSTAPAAGMTARVTPLDIVRVVILLVAVGSLVLWGLVAWSLPWNIVAAIGAPAVVVLVWALFLSPRPVLAVHPFLRAAVELAVYAGVTIAWWSLGQTWIGLGFGVVAVAAGLVAGRRALD</sequence>
<name>A0ABY3RY08_9MICO</name>
<protein>
    <submittedName>
        <fullName evidence="2">YrdB family protein</fullName>
    </submittedName>
</protein>
<feature type="transmembrane region" description="Helical" evidence="1">
    <location>
        <begin position="47"/>
        <end position="66"/>
    </location>
</feature>
<dbReference type="InterPro" id="IPR021214">
    <property type="entry name" value="DUF2568"/>
</dbReference>
<gene>
    <name evidence="2" type="ORF">K8F61_08815</name>
</gene>
<feature type="transmembrane region" description="Helical" evidence="1">
    <location>
        <begin position="102"/>
        <end position="119"/>
    </location>
</feature>
<keyword evidence="3" id="KW-1185">Reference proteome</keyword>
<evidence type="ECO:0000313" key="3">
    <source>
        <dbReference type="Proteomes" id="UP001199642"/>
    </source>
</evidence>
<dbReference type="Proteomes" id="UP001199642">
    <property type="component" value="Chromosome"/>
</dbReference>
<evidence type="ECO:0000256" key="1">
    <source>
        <dbReference type="SAM" id="Phobius"/>
    </source>
</evidence>
<keyword evidence="1" id="KW-0472">Membrane</keyword>